<gene>
    <name evidence="1" type="ORF">I5589_01255</name>
</gene>
<dbReference type="Proteomes" id="UP000808215">
    <property type="component" value="Unassembled WGS sequence"/>
</dbReference>
<sequence>MAILIPAQPVRRGVEARGDWQRYRRELRAMKREVSLTRGERSAVDFQLEFSRKLIMSMIRRTQRVGAASRRA</sequence>
<evidence type="ECO:0008006" key="3">
    <source>
        <dbReference type="Google" id="ProtNLM"/>
    </source>
</evidence>
<dbReference type="EMBL" id="JADVKH010000002">
    <property type="protein sequence ID" value="MBJ9685698.1"/>
    <property type="molecule type" value="Genomic_DNA"/>
</dbReference>
<evidence type="ECO:0000313" key="2">
    <source>
        <dbReference type="Proteomes" id="UP000808215"/>
    </source>
</evidence>
<reference evidence="1 2" key="1">
    <citation type="submission" date="2020-11" db="EMBL/GenBank/DDBJ databases">
        <title>Enhanced detection system for hospital associated transmission using whole genome sequencing surveillance.</title>
        <authorList>
            <person name="Harrison L.H."/>
            <person name="Van Tyne D."/>
            <person name="Marsh J.W."/>
            <person name="Griffith M.P."/>
            <person name="Snyder D.J."/>
            <person name="Cooper V.S."/>
            <person name="Mustapha M."/>
        </authorList>
    </citation>
    <scope>NUCLEOTIDE SEQUENCE [LARGE SCALE GENOMIC DNA]</scope>
    <source>
        <strain evidence="1 2">BC00020</strain>
    </source>
</reference>
<comment type="caution">
    <text evidence="1">The sequence shown here is derived from an EMBL/GenBank/DDBJ whole genome shotgun (WGS) entry which is preliminary data.</text>
</comment>
<organism evidence="1 2">
    <name type="scientific">Burkholderia vietnamiensis</name>
    <dbReference type="NCBI Taxonomy" id="60552"/>
    <lineage>
        <taxon>Bacteria</taxon>
        <taxon>Pseudomonadati</taxon>
        <taxon>Pseudomonadota</taxon>
        <taxon>Betaproteobacteria</taxon>
        <taxon>Burkholderiales</taxon>
        <taxon>Burkholderiaceae</taxon>
        <taxon>Burkholderia</taxon>
        <taxon>Burkholderia cepacia complex</taxon>
    </lineage>
</organism>
<proteinExistence type="predicted"/>
<keyword evidence="2" id="KW-1185">Reference proteome</keyword>
<name>A0ABS1ANH6_BURVI</name>
<evidence type="ECO:0000313" key="1">
    <source>
        <dbReference type="EMBL" id="MBJ9685698.1"/>
    </source>
</evidence>
<protein>
    <recommendedName>
        <fullName evidence="3">Transposase</fullName>
    </recommendedName>
</protein>
<accession>A0ABS1ANH6</accession>
<dbReference type="RefSeq" id="WP_059623839.1">
    <property type="nucleotide sequence ID" value="NZ_CADFEA010000039.1"/>
</dbReference>